<protein>
    <submittedName>
        <fullName evidence="1">Uncharacterized protein</fullName>
    </submittedName>
</protein>
<evidence type="ECO:0000313" key="2">
    <source>
        <dbReference type="Proteomes" id="UP000756132"/>
    </source>
</evidence>
<dbReference type="KEGG" id="ffu:CLAFUR5_07800"/>
<dbReference type="EMBL" id="CP090165">
    <property type="protein sequence ID" value="UJO15297.1"/>
    <property type="molecule type" value="Genomic_DNA"/>
</dbReference>
<keyword evidence="2" id="KW-1185">Reference proteome</keyword>
<dbReference type="Proteomes" id="UP000756132">
    <property type="component" value="Chromosome 3"/>
</dbReference>
<dbReference type="RefSeq" id="XP_047759663.1">
    <property type="nucleotide sequence ID" value="XM_047906948.1"/>
</dbReference>
<organism evidence="1 2">
    <name type="scientific">Passalora fulva</name>
    <name type="common">Tomato leaf mold</name>
    <name type="synonym">Cladosporium fulvum</name>
    <dbReference type="NCBI Taxonomy" id="5499"/>
    <lineage>
        <taxon>Eukaryota</taxon>
        <taxon>Fungi</taxon>
        <taxon>Dikarya</taxon>
        <taxon>Ascomycota</taxon>
        <taxon>Pezizomycotina</taxon>
        <taxon>Dothideomycetes</taxon>
        <taxon>Dothideomycetidae</taxon>
        <taxon>Mycosphaerellales</taxon>
        <taxon>Mycosphaerellaceae</taxon>
        <taxon>Fulvia</taxon>
    </lineage>
</organism>
<proteinExistence type="predicted"/>
<evidence type="ECO:0000313" key="1">
    <source>
        <dbReference type="EMBL" id="UJO15297.1"/>
    </source>
</evidence>
<gene>
    <name evidence="1" type="ORF">CLAFUR5_07800</name>
</gene>
<reference evidence="1" key="2">
    <citation type="journal article" date="2022" name="Microb. Genom.">
        <title>A chromosome-scale genome assembly of the tomato pathogen Cladosporium fulvum reveals a compartmentalized genome architecture and the presence of a dispensable chromosome.</title>
        <authorList>
            <person name="Zaccaron A.Z."/>
            <person name="Chen L.H."/>
            <person name="Samaras A."/>
            <person name="Stergiopoulos I."/>
        </authorList>
    </citation>
    <scope>NUCLEOTIDE SEQUENCE</scope>
    <source>
        <strain evidence="1">Race5_Kim</strain>
    </source>
</reference>
<reference evidence="1" key="1">
    <citation type="submission" date="2021-12" db="EMBL/GenBank/DDBJ databases">
        <authorList>
            <person name="Zaccaron A."/>
            <person name="Stergiopoulos I."/>
        </authorList>
    </citation>
    <scope>NUCLEOTIDE SEQUENCE</scope>
    <source>
        <strain evidence="1">Race5_Kim</strain>
    </source>
</reference>
<dbReference type="OrthoDB" id="3758316at2759"/>
<accession>A0A9Q8LDA4</accession>
<sequence length="79" mass="7934">MSDVESPSLIGQLLRTVGGWTTPNGKGLYMFRAMTFSDSCAGLSGVATAFAANVRIGPVGAVAFAIGSSVGSVMASIYG</sequence>
<dbReference type="GeneID" id="71987678"/>
<dbReference type="AlphaFoldDB" id="A0A9Q8LDA4"/>
<name>A0A9Q8LDA4_PASFU</name>